<dbReference type="WBParaSite" id="Gr19_v10_g14561.t1">
    <property type="protein sequence ID" value="Gr19_v10_g14561.t1"/>
    <property type="gene ID" value="Gr19_v10_g14561"/>
</dbReference>
<dbReference type="Proteomes" id="UP000887572">
    <property type="component" value="Unplaced"/>
</dbReference>
<feature type="compositionally biased region" description="Polar residues" evidence="2">
    <location>
        <begin position="29"/>
        <end position="49"/>
    </location>
</feature>
<sequence length="490" mass="54637">MKHFFFKKALPNSTSFDSTLTGQAKPKTFTDNNNSIDKPQKSAQQQRPTTLFPISESPTTSFDHQHPGSHGGQLRVPCTPSSALDHQHLHQLSSPISCSSTQGTIGCAIGNELFDQCRSSWQIMPLENATTPNAAQCPAALLNSRQPLLMLPPPPPPAGSTSPQQQQVSDLMCTLVQQLSAKDAEIGRLKTALRRSREVTERERERHGDVQGAAREQISRMRRRLRTYETELEIAQRVHRQATIPTSSEANVEAKFEKLMVDHAQLQSQLTHEKRAVAEREAAWDRERTELNQTVQSLNSTLEELELELRQREVHGREMQLQLERAVVEREMACMELVKDQQQKKQSTTMVQMLNLHSPKAESATDECCTAGGGGPSLSSSSGIDSSLADAKEFDLKSIRLACRQLVECRRKVARLVKSAEKTQRGERLGRDDLFGSSVQQEDSTPCCSVGVHSSTQAQLDEHVAQIGALRKEMEVLHDKFIILYARGTF</sequence>
<feature type="coiled-coil region" evidence="1">
    <location>
        <begin position="211"/>
        <end position="238"/>
    </location>
</feature>
<reference evidence="4" key="1">
    <citation type="submission" date="2022-11" db="UniProtKB">
        <authorList>
            <consortium name="WormBaseParasite"/>
        </authorList>
    </citation>
    <scope>IDENTIFICATION</scope>
</reference>
<name>A0A914H9P8_GLORO</name>
<keyword evidence="3" id="KW-1185">Reference proteome</keyword>
<keyword evidence="1" id="KW-0175">Coiled coil</keyword>
<dbReference type="AlphaFoldDB" id="A0A914H9P8"/>
<evidence type="ECO:0000313" key="4">
    <source>
        <dbReference type="WBParaSite" id="Gr19_v10_g14561.t1"/>
    </source>
</evidence>
<feature type="region of interest" description="Disordered" evidence="2">
    <location>
        <begin position="16"/>
        <end position="81"/>
    </location>
</feature>
<proteinExistence type="predicted"/>
<protein>
    <submittedName>
        <fullName evidence="4">Uncharacterized protein</fullName>
    </submittedName>
</protein>
<evidence type="ECO:0000256" key="1">
    <source>
        <dbReference type="SAM" id="Coils"/>
    </source>
</evidence>
<feature type="coiled-coil region" evidence="1">
    <location>
        <begin position="288"/>
        <end position="315"/>
    </location>
</feature>
<evidence type="ECO:0000256" key="2">
    <source>
        <dbReference type="SAM" id="MobiDB-lite"/>
    </source>
</evidence>
<accession>A0A914H9P8</accession>
<organism evidence="3 4">
    <name type="scientific">Globodera rostochiensis</name>
    <name type="common">Golden nematode worm</name>
    <name type="synonym">Heterodera rostochiensis</name>
    <dbReference type="NCBI Taxonomy" id="31243"/>
    <lineage>
        <taxon>Eukaryota</taxon>
        <taxon>Metazoa</taxon>
        <taxon>Ecdysozoa</taxon>
        <taxon>Nematoda</taxon>
        <taxon>Chromadorea</taxon>
        <taxon>Rhabditida</taxon>
        <taxon>Tylenchina</taxon>
        <taxon>Tylenchomorpha</taxon>
        <taxon>Tylenchoidea</taxon>
        <taxon>Heteroderidae</taxon>
        <taxon>Heteroderinae</taxon>
        <taxon>Globodera</taxon>
    </lineage>
</organism>
<evidence type="ECO:0000313" key="3">
    <source>
        <dbReference type="Proteomes" id="UP000887572"/>
    </source>
</evidence>